<accession>A0A8T2IHB8</accession>
<dbReference type="PANTHER" id="PTHR22736:SF2">
    <property type="entry name" value="COILED-COIL DOMAIN-CONTAINING PROTEIN 66"/>
    <property type="match status" value="1"/>
</dbReference>
<keyword evidence="1" id="KW-0175">Coiled coil</keyword>
<dbReference type="InterPro" id="IPR039183">
    <property type="entry name" value="CCD66"/>
</dbReference>
<feature type="coiled-coil region" evidence="1">
    <location>
        <begin position="352"/>
        <end position="381"/>
    </location>
</feature>
<dbReference type="PANTHER" id="PTHR22736">
    <property type="entry name" value="COILED-COIL DOMAIN-CONTAINING PROTEIN 66"/>
    <property type="match status" value="1"/>
</dbReference>
<feature type="compositionally biased region" description="Basic and acidic residues" evidence="2">
    <location>
        <begin position="516"/>
        <end position="526"/>
    </location>
</feature>
<feature type="region of interest" description="Disordered" evidence="2">
    <location>
        <begin position="1"/>
        <end position="142"/>
    </location>
</feature>
<dbReference type="GO" id="GO:0008017">
    <property type="term" value="F:microtubule binding"/>
    <property type="evidence" value="ECO:0007669"/>
    <property type="project" value="TreeGrafter"/>
</dbReference>
<feature type="compositionally biased region" description="Polar residues" evidence="2">
    <location>
        <begin position="119"/>
        <end position="128"/>
    </location>
</feature>
<feature type="compositionally biased region" description="Polar residues" evidence="2">
    <location>
        <begin position="79"/>
        <end position="92"/>
    </location>
</feature>
<evidence type="ECO:0000256" key="2">
    <source>
        <dbReference type="SAM" id="MobiDB-lite"/>
    </source>
</evidence>
<dbReference type="GO" id="GO:0005874">
    <property type="term" value="C:microtubule"/>
    <property type="evidence" value="ECO:0007669"/>
    <property type="project" value="TreeGrafter"/>
</dbReference>
<feature type="compositionally biased region" description="Basic and acidic residues" evidence="2">
    <location>
        <begin position="299"/>
        <end position="325"/>
    </location>
</feature>
<dbReference type="AlphaFoldDB" id="A0A8T2IHB8"/>
<feature type="region of interest" description="Disordered" evidence="2">
    <location>
        <begin position="215"/>
        <end position="263"/>
    </location>
</feature>
<protein>
    <recommendedName>
        <fullName evidence="3">CCDC66 domain-containing protein</fullName>
    </recommendedName>
</protein>
<keyword evidence="5" id="KW-1185">Reference proteome</keyword>
<dbReference type="GO" id="GO:0060271">
    <property type="term" value="P:cilium assembly"/>
    <property type="evidence" value="ECO:0007669"/>
    <property type="project" value="TreeGrafter"/>
</dbReference>
<feature type="compositionally biased region" description="Basic and acidic residues" evidence="2">
    <location>
        <begin position="39"/>
        <end position="64"/>
    </location>
</feature>
<dbReference type="EMBL" id="JAACNH010000940">
    <property type="protein sequence ID" value="KAG8430460.1"/>
    <property type="molecule type" value="Genomic_DNA"/>
</dbReference>
<gene>
    <name evidence="4" type="ORF">GDO86_020562</name>
</gene>
<feature type="compositionally biased region" description="Low complexity" evidence="2">
    <location>
        <begin position="131"/>
        <end position="142"/>
    </location>
</feature>
<comment type="caution">
    <text evidence="4">The sequence shown here is derived from an EMBL/GenBank/DDBJ whole genome shotgun (WGS) entry which is preliminary data.</text>
</comment>
<dbReference type="OrthoDB" id="10042846at2759"/>
<evidence type="ECO:0000256" key="1">
    <source>
        <dbReference type="SAM" id="Coils"/>
    </source>
</evidence>
<feature type="region of interest" description="Disordered" evidence="2">
    <location>
        <begin position="413"/>
        <end position="437"/>
    </location>
</feature>
<feature type="compositionally biased region" description="Basic and acidic residues" evidence="2">
    <location>
        <begin position="548"/>
        <end position="566"/>
    </location>
</feature>
<evidence type="ECO:0000259" key="3">
    <source>
        <dbReference type="Pfam" id="PF15236"/>
    </source>
</evidence>
<feature type="compositionally biased region" description="Basic and acidic residues" evidence="2">
    <location>
        <begin position="585"/>
        <end position="615"/>
    </location>
</feature>
<feature type="compositionally biased region" description="Polar residues" evidence="2">
    <location>
        <begin position="18"/>
        <end position="30"/>
    </location>
</feature>
<organism evidence="4 5">
    <name type="scientific">Hymenochirus boettgeri</name>
    <name type="common">Congo dwarf clawed frog</name>
    <dbReference type="NCBI Taxonomy" id="247094"/>
    <lineage>
        <taxon>Eukaryota</taxon>
        <taxon>Metazoa</taxon>
        <taxon>Chordata</taxon>
        <taxon>Craniata</taxon>
        <taxon>Vertebrata</taxon>
        <taxon>Euteleostomi</taxon>
        <taxon>Amphibia</taxon>
        <taxon>Batrachia</taxon>
        <taxon>Anura</taxon>
        <taxon>Pipoidea</taxon>
        <taxon>Pipidae</taxon>
        <taxon>Pipinae</taxon>
        <taxon>Hymenochirus</taxon>
    </lineage>
</organism>
<feature type="compositionally biased region" description="Polar residues" evidence="2">
    <location>
        <begin position="568"/>
        <end position="578"/>
    </location>
</feature>
<feature type="compositionally biased region" description="Basic and acidic residues" evidence="2">
    <location>
        <begin position="253"/>
        <end position="263"/>
    </location>
</feature>
<feature type="compositionally biased region" description="Polar residues" evidence="2">
    <location>
        <begin position="418"/>
        <end position="432"/>
    </location>
</feature>
<name>A0A8T2IHB8_9PIPI</name>
<evidence type="ECO:0000313" key="4">
    <source>
        <dbReference type="EMBL" id="KAG8430460.1"/>
    </source>
</evidence>
<feature type="coiled-coil region" evidence="1">
    <location>
        <begin position="170"/>
        <end position="197"/>
    </location>
</feature>
<feature type="compositionally biased region" description="Polar residues" evidence="2">
    <location>
        <begin position="645"/>
        <end position="657"/>
    </location>
</feature>
<proteinExistence type="predicted"/>
<dbReference type="GO" id="GO:0005929">
    <property type="term" value="C:cilium"/>
    <property type="evidence" value="ECO:0007669"/>
    <property type="project" value="TreeGrafter"/>
</dbReference>
<dbReference type="InterPro" id="IPR040467">
    <property type="entry name" value="CCDC66_dom"/>
</dbReference>
<evidence type="ECO:0000313" key="5">
    <source>
        <dbReference type="Proteomes" id="UP000812440"/>
    </source>
</evidence>
<feature type="region of interest" description="Disordered" evidence="2">
    <location>
        <begin position="295"/>
        <end position="325"/>
    </location>
</feature>
<feature type="domain" description="CCDC66" evidence="3">
    <location>
        <begin position="251"/>
        <end position="387"/>
    </location>
</feature>
<reference evidence="4" key="1">
    <citation type="thesis" date="2020" institute="ProQuest LLC" country="789 East Eisenhower Parkway, Ann Arbor, MI, USA">
        <title>Comparative Genomics and Chromosome Evolution.</title>
        <authorList>
            <person name="Mudd A.B."/>
        </authorList>
    </citation>
    <scope>NUCLEOTIDE SEQUENCE</scope>
    <source>
        <strain evidence="4">Female2</strain>
        <tissue evidence="4">Blood</tissue>
    </source>
</reference>
<feature type="region of interest" description="Disordered" evidence="2">
    <location>
        <begin position="455"/>
        <end position="735"/>
    </location>
</feature>
<dbReference type="Pfam" id="PF15236">
    <property type="entry name" value="CCDC66"/>
    <property type="match status" value="1"/>
</dbReference>
<dbReference type="Proteomes" id="UP000812440">
    <property type="component" value="Unassembled WGS sequence"/>
</dbReference>
<sequence>MIIGLGNLAESPEPDPQASEQSANVQSTRLQGDLFSTIGEREWDKSRQEAKKAQWRKELDEQIALKKQLQESTGDRQYSRQQGTRSSDTSGIESAPLQKDPYPSSTATPGHEDLLYRTGTDTTESSPIVLSGQSGRASSFSSPELPAAIRSAFVLGEAAPIDHPFSATKKQQQKKWLDELNKQRDEATQRKMLEKQKLLETEESEKWAMHFDSFKKINDRPTQVPRDVYLPPQGPVHLDPAEKPSSLSPHSARPSESEVEKTGFLRTMTALLDPAQIEEREQKRLKQLEHQKVIAAQVEENRRRKQMEDEKRRREDEEEERRLTKERELQFMRFEEDTHRQKKKEEVMNLQAKELHEAMLRAKEEALRIKQEQRIKNLEKKGHDTSNLQKNLPGYGDPIESDFSRAGSRITGPLDHQTVASSRVNQTSNTALSPRKDTAVQTDFCDKGVNTDLDLPTYDATCRQGRNFSPDVPIEFKQPKADTHSKKAKPQRERSSSRKENKDVSGDQGDQFATKQTKEPGKRMDWNKNNPQKKFIPASERYPKGLQRQREESRVRRQNELKHLVEKNTVNNFQSKKGNSPEKPPLQEDPKEKPPARKEEPVQRTETFVKSRRAESPPVPALNNRLHQSQKKRNPPSTHHLYNANPVQVNTYTVKQDSSSPEMSEQESERPPSTNFVPYVRTQEVYYLDPNAPMSRPSTQDPQYRQKDDEQTTRQTLSSDHDRDPLLNPNVLKNKDRQQAILRGLSQLRKGLLQKQKELETVLMPDL</sequence>
<feature type="compositionally biased region" description="Basic and acidic residues" evidence="2">
    <location>
        <begin position="477"/>
        <end position="505"/>
    </location>
</feature>